<dbReference type="RefSeq" id="WP_115491229.1">
    <property type="nucleotide sequence ID" value="NZ_JACHWW010000001.1"/>
</dbReference>
<evidence type="ECO:0008006" key="4">
    <source>
        <dbReference type="Google" id="ProtNLM"/>
    </source>
</evidence>
<name>A0A395LJ22_9SPHN</name>
<dbReference type="OrthoDB" id="9807212at2"/>
<dbReference type="PROSITE" id="PS51257">
    <property type="entry name" value="PROKAR_LIPOPROTEIN"/>
    <property type="match status" value="1"/>
</dbReference>
<evidence type="ECO:0000256" key="1">
    <source>
        <dbReference type="SAM" id="SignalP"/>
    </source>
</evidence>
<feature type="chain" id="PRO_5017292646" description="Lipoprotein" evidence="1">
    <location>
        <begin position="21"/>
        <end position="107"/>
    </location>
</feature>
<evidence type="ECO:0000313" key="2">
    <source>
        <dbReference type="EMBL" id="RDS77006.1"/>
    </source>
</evidence>
<gene>
    <name evidence="2" type="ORF">DL238_04870</name>
</gene>
<evidence type="ECO:0000313" key="3">
    <source>
        <dbReference type="Proteomes" id="UP000254101"/>
    </source>
</evidence>
<accession>A0A395LJ22</accession>
<reference evidence="2 3" key="1">
    <citation type="submission" date="2018-07" db="EMBL/GenBank/DDBJ databases">
        <title>Erythrobacter nanhaiensis sp. nov., a novel member of the genus Erythrobacter isolated from the South China Sea.</title>
        <authorList>
            <person name="Chen X."/>
            <person name="Liu J."/>
        </authorList>
    </citation>
    <scope>NUCLEOTIDE SEQUENCE [LARGE SCALE GENOMIC DNA]</scope>
    <source>
        <strain evidence="2 3">S-5</strain>
    </source>
</reference>
<sequence length="107" mass="11300">MRAILAIAAATTLSGCATSAAGLAATEIDASYSSEKSPKDWALCVAEAFQGSNMLRDDGTNWWIIRPNSYGVPISRWDFKPTPTGSVAELRSSIGLSDGDDKVRSCA</sequence>
<organism evidence="2 3">
    <name type="scientific">Alteriqipengyuania lutimaris</name>
    <dbReference type="NCBI Taxonomy" id="1538146"/>
    <lineage>
        <taxon>Bacteria</taxon>
        <taxon>Pseudomonadati</taxon>
        <taxon>Pseudomonadota</taxon>
        <taxon>Alphaproteobacteria</taxon>
        <taxon>Sphingomonadales</taxon>
        <taxon>Erythrobacteraceae</taxon>
        <taxon>Alteriqipengyuania</taxon>
    </lineage>
</organism>
<protein>
    <recommendedName>
        <fullName evidence="4">Lipoprotein</fullName>
    </recommendedName>
</protein>
<feature type="signal peptide" evidence="1">
    <location>
        <begin position="1"/>
        <end position="20"/>
    </location>
</feature>
<keyword evidence="1" id="KW-0732">Signal</keyword>
<dbReference type="AlphaFoldDB" id="A0A395LJ22"/>
<comment type="caution">
    <text evidence="2">The sequence shown here is derived from an EMBL/GenBank/DDBJ whole genome shotgun (WGS) entry which is preliminary data.</text>
</comment>
<keyword evidence="3" id="KW-1185">Reference proteome</keyword>
<proteinExistence type="predicted"/>
<dbReference type="Proteomes" id="UP000254101">
    <property type="component" value="Unassembled WGS sequence"/>
</dbReference>
<dbReference type="EMBL" id="QRBB01000001">
    <property type="protein sequence ID" value="RDS77006.1"/>
    <property type="molecule type" value="Genomic_DNA"/>
</dbReference>